<dbReference type="RefSeq" id="XP_073796724.1">
    <property type="nucleotide sequence ID" value="XM_073940623.1"/>
</dbReference>
<protein>
    <submittedName>
        <fullName evidence="2">Polycystin-1-like protein 1 isoform X1</fullName>
    </submittedName>
</protein>
<evidence type="ECO:0000313" key="1">
    <source>
        <dbReference type="Proteomes" id="UP000000437"/>
    </source>
</evidence>
<accession>A0AC58IR84</accession>
<reference evidence="2" key="1">
    <citation type="submission" date="2025-08" db="UniProtKB">
        <authorList>
            <consortium name="RefSeq"/>
        </authorList>
    </citation>
    <scope>IDENTIFICATION</scope>
    <source>
        <strain evidence="2">Tuebingen</strain>
        <tissue evidence="2">Fibroblasts and whole tissue</tissue>
    </source>
</reference>
<evidence type="ECO:0000313" key="2">
    <source>
        <dbReference type="RefSeq" id="XP_073796724.1"/>
    </source>
</evidence>
<sequence>MVLFVRVKLFLLLSLFFCLIHVKGISEYALQENIGFNNYSSLESSQCQETDPPLCIKLCFSDGCFSSEFVFTGNEMGRLALQSSRGPSVHNATVAALIDRVQIGKPLLLEVSGIPNLSKENISMVFITFTGNSGPNGLQNVSVMINGYFTCYIDAILPAAGLYHLNVTLINSIYSHSTNWQIRACSSETEYLNLMLSKKDQDVPFCAPLPTHTVGKQQDKASVTPIDKYKRAVWIYSDKQAYATQTDIKFMAVAEGLDPLYFFWRFGDGPEIKTTSRIFKKRYRLPDKYNVTVRVSDGVTSIRSDVYAVVIQRSVQPNRLLYSPSVLSNSSVKFTCRMSSGTDVSYVWNFGEGTERNGSSTEHHVFYSTGEYIIEVIMSNLVSSASLTGHIFVVEELCQPPPVKNMGPHKIQVWRSQHVRLAVTFETQIECNVSKGLLYRWTIYDMSGQKLLLPHIDTGRQYIDLPKYLLHYGTYKAIAKVQVSGNVVYSNYSVLVEVEHSHPVSIISGATNIFINHRIGVNVTLDGRKSHDPDYPNNTLSYSWSCRPVNTQKSGCFTRNIMSTAALLTFPALALKPEFDLLKFTLTVYSGNRSSSSEMFITVISKHISNVHMSCKDCQEHSVNWNAPFTVSAFCEDSDCNTKNVTYRWKLYLVNASSRAAAEVPFCSTMDLGLPSKMEESLHFSRPAVTPNTPALLTESSIPGSLAPYLLSDHIDLTAPVTLDSLTSVKHHDVHSPNSNTNHHAVFPAVMHLPGILPSFPGETESSGGHRESLSGSDRVSMTDLISDLLYTDNYESLSGDHISDPEYDYYNFGIEEADPGITVGRPTGSDSVGFSWNEGSYPDSYDNEGDNLVDPNLLVVSEKTLLDLDKQLIHPNVFESYTLSGLSSSDVTFKPFMLKPKSLYLLEVFASCEQRLRGKSQLFFHTQAVPEGMNCQVQPNTGNEIHTHFSIFCSTGKEDLLYEYSYSVGNTKRKLLYEGRDFQHYFSLPSGDPNHDYKVMVYIEIKNQFGSATKPCPVTVTVLPSFQRNSSSQLNPDQELYLYGVGNLTSLMKTGSNGDIINYIFILTKVLNRLSLDLESSVEFLTLTRTELISAVCQLSTTHKGISYEIIYRLIDLIKIPSQLTFYNVKQIIQHVHKISTVLNGSEPPTDHVNALVSLLSGVLEAPVLFSKPGHQLINKALHTITDLILECMMSSNISQYNLSTTFMELLAWTDDESHSTVKTFGLTAFHFTDFLEMQFQQWRINSQQKPCVITWLTVYSQSPYRSSRDMQFSGETADIRLYNCTTRKEIKVRHLSPPVTLEFQRKEETKHSKQTDFTLERSEVNIHEFNITSETLQRAFQITVHFTRPAERPFPILLLLRMYEQPTPDLYNKQKIYHWKGKTAHFFLPQSYLHATGTVYLMLLKADYNKSPSNKYITRAVNYTVRIESVECLSWDGARQWKPDGCFPLAAVSPDKIYFSCNHLASFAVSHESITNNYSSADVSQFIHSKPNYIPVILAVIFLALHIMVSVICRKADVSLQKTTGSFLLPENNPSDRFLYAVTIDTGFRSRTRMTAKVYIVLHGDEGVSQTREVSSSDSRLFTNNSRNTFILSSPESLGQVWKVHLWHDNGGSSPSWYLSHVVVKDLVQGSCWFFLGQCWLAVDEGDGRVERNLVASEGGLTFKQLLYLKLTEYLEDFHPWFSVYSRPSSSSHTHTQRLSVCLLLLQGYMCVNTLLINLLEEQCFAETGLIDVPAVSMLTGVCSALAVMPAGGLVSLVFRVSKTKSSSVSGEQYKLKVSDVCSVEEHHNAFLMNNRASESCLSWNSVSCSCKKEYKDCITSDSVSASKLQDNTDTILEIVDDSISDVNKRSHGKRKWKKSNCKSHFSAEVLKNQQFCDGTIQSLGAWCRYLGWTLCVSLCLTCVTITGSLGLKFNKTETQLWAHSVFFSLICGGFVLHPAMILITAITVSLKHRKRSDWFHSLSVTEPVFELLRHRGQKSDVFGSKCQQFTERSTHFEMVLADRQRARFLRLVRPPNSKDLKLVRGQIKKQTLLYKTTRDLMLHLIMLWMIIFVAYGKSDSDSKYRLNQAIKTHFTKSLQNSFHSIQKHDDWWNWTTTSLLEKLYNNADNQDERQEHDTGAAFSLIGSPVITKIKSTHNSSCQILNLLSNDKNNCFDNQSATKKLAPFCGKLGCYKGERVYVSLGKTRLNAFTSVKRLLETGWMTPFTQIVILQFVLYNGPSNLFTSVTILVEKTSTGALLPSASVQSTRLYYFPTALDYSVMICEHLFLVFILFHMYWQIYIMTQRGCMVYWRSLWSWLEVTVIICSLLLYICSMYKLQLKTEVIDFLKKEDFKLLVDLSSIFFCEQLSQSLLGIVVNLLLLKCLHLLRLNKTVAAAVVTWKLIFSNLIWLLAPGVIIALALSNLCNLILHSVPFTSLTRLLFTRFLYIIDIHLQSHVPPTFFGGLVFFTMIPVKAVLIATLAIFVKQAKNKSKKRKDLLSVFELTSYVKALFTIKKASHKSTDHQDHANSFYLAEFEDLMDELIFHLCTMSDNLPAKENLFEIQSNFSISLSDVHDGSDSECVDGTYMTSQLHKKKHKVFLDGSNGSLLSHKEHIHRSLLECRLSQYSQGTGRIQKENLPRPQRFRKHLRVRVRDSEEIGQEQMLSSSKQSYCAPAEWKSIMSSKSSTQPDPRSMADKHNNALNTQVINEIKRCTIISCPQVNMGHVGHGKEAGQSYMCSSLPIEGMDDSIGQHTIIPGYIDQCM</sequence>
<name>A0AC58IR84_DANRE</name>
<keyword evidence="1" id="KW-1185">Reference proteome</keyword>
<proteinExistence type="predicted"/>
<dbReference type="Proteomes" id="UP000000437">
    <property type="component" value="Chromosome 24"/>
</dbReference>
<gene>
    <name evidence="2" type="primary">pkd1l1</name>
</gene>
<organism evidence="1 2">
    <name type="scientific">Danio rerio</name>
    <name type="common">Zebrafish</name>
    <name type="synonym">Brachydanio rerio</name>
    <dbReference type="NCBI Taxonomy" id="7955"/>
    <lineage>
        <taxon>Eukaryota</taxon>
        <taxon>Metazoa</taxon>
        <taxon>Chordata</taxon>
        <taxon>Craniata</taxon>
        <taxon>Vertebrata</taxon>
        <taxon>Euteleostomi</taxon>
        <taxon>Actinopterygii</taxon>
        <taxon>Neopterygii</taxon>
        <taxon>Teleostei</taxon>
        <taxon>Ostariophysi</taxon>
        <taxon>Cypriniformes</taxon>
        <taxon>Danionidae</taxon>
        <taxon>Danioninae</taxon>
        <taxon>Danio</taxon>
    </lineage>
</organism>